<evidence type="ECO:0000256" key="5">
    <source>
        <dbReference type="SAM" id="Coils"/>
    </source>
</evidence>
<proteinExistence type="predicted"/>
<evidence type="ECO:0000256" key="3">
    <source>
        <dbReference type="ARBA" id="ARBA00022989"/>
    </source>
</evidence>
<evidence type="ECO:0000256" key="6">
    <source>
        <dbReference type="SAM" id="MobiDB-lite"/>
    </source>
</evidence>
<keyword evidence="3 7" id="KW-1133">Transmembrane helix</keyword>
<gene>
    <name evidence="9" type="ORF">F0562_011637</name>
</gene>
<dbReference type="OrthoDB" id="266334at2759"/>
<feature type="transmembrane region" description="Helical" evidence="7">
    <location>
        <begin position="341"/>
        <end position="359"/>
    </location>
</feature>
<dbReference type="GO" id="GO:0034975">
    <property type="term" value="P:protein folding in endoplasmic reticulum"/>
    <property type="evidence" value="ECO:0007669"/>
    <property type="project" value="TreeGrafter"/>
</dbReference>
<keyword evidence="2 7" id="KW-0812">Transmembrane</keyword>
<dbReference type="PANTHER" id="PTHR12953:SF3">
    <property type="entry name" value="SUN DOMAIN-CONTAINING PROTEIN 5"/>
    <property type="match status" value="1"/>
</dbReference>
<reference evidence="9 10" key="1">
    <citation type="submission" date="2019-09" db="EMBL/GenBank/DDBJ databases">
        <title>A chromosome-level genome assembly of the Chinese tupelo Nyssa sinensis.</title>
        <authorList>
            <person name="Yang X."/>
            <person name="Kang M."/>
            <person name="Yang Y."/>
            <person name="Xiong H."/>
            <person name="Wang M."/>
            <person name="Zhang Z."/>
            <person name="Wang Z."/>
            <person name="Wu H."/>
            <person name="Ma T."/>
            <person name="Liu J."/>
            <person name="Xi Z."/>
        </authorList>
    </citation>
    <scope>NUCLEOTIDE SEQUENCE [LARGE SCALE GENOMIC DNA]</scope>
    <source>
        <strain evidence="9">J267</strain>
        <tissue evidence="9">Leaf</tissue>
    </source>
</reference>
<feature type="coiled-coil region" evidence="5">
    <location>
        <begin position="231"/>
        <end position="258"/>
    </location>
</feature>
<dbReference type="EMBL" id="CM018048">
    <property type="protein sequence ID" value="KAA8520964.1"/>
    <property type="molecule type" value="Genomic_DNA"/>
</dbReference>
<evidence type="ECO:0000259" key="8">
    <source>
        <dbReference type="PROSITE" id="PS51469"/>
    </source>
</evidence>
<keyword evidence="10" id="KW-1185">Reference proteome</keyword>
<keyword evidence="4 7" id="KW-0472">Membrane</keyword>
<dbReference type="GO" id="GO:0016020">
    <property type="term" value="C:membrane"/>
    <property type="evidence" value="ECO:0007669"/>
    <property type="project" value="UniProtKB-SubCell"/>
</dbReference>
<dbReference type="GO" id="GO:0005737">
    <property type="term" value="C:cytoplasm"/>
    <property type="evidence" value="ECO:0007669"/>
    <property type="project" value="TreeGrafter"/>
</dbReference>
<evidence type="ECO:0000256" key="7">
    <source>
        <dbReference type="SAM" id="Phobius"/>
    </source>
</evidence>
<evidence type="ECO:0000313" key="10">
    <source>
        <dbReference type="Proteomes" id="UP000325577"/>
    </source>
</evidence>
<feature type="compositionally biased region" description="Polar residues" evidence="6">
    <location>
        <begin position="150"/>
        <end position="168"/>
    </location>
</feature>
<accession>A0A5J4ZT01</accession>
<keyword evidence="5" id="KW-0175">Coiled coil</keyword>
<dbReference type="InterPro" id="IPR012919">
    <property type="entry name" value="SUN_dom"/>
</dbReference>
<feature type="region of interest" description="Disordered" evidence="6">
    <location>
        <begin position="150"/>
        <end position="175"/>
    </location>
</feature>
<feature type="domain" description="SUN" evidence="8">
    <location>
        <begin position="1"/>
        <end position="130"/>
    </location>
</feature>
<dbReference type="Proteomes" id="UP000325577">
    <property type="component" value="Linkage Group LG5"/>
</dbReference>
<dbReference type="PROSITE" id="PS51469">
    <property type="entry name" value="SUN"/>
    <property type="match status" value="1"/>
</dbReference>
<dbReference type="InterPro" id="IPR045120">
    <property type="entry name" value="Suco/Slp1-like"/>
</dbReference>
<evidence type="ECO:0000256" key="4">
    <source>
        <dbReference type="ARBA" id="ARBA00023136"/>
    </source>
</evidence>
<evidence type="ECO:0000256" key="2">
    <source>
        <dbReference type="ARBA" id="ARBA00022692"/>
    </source>
</evidence>
<dbReference type="PANTHER" id="PTHR12953">
    <property type="entry name" value="MEMBRANE PROTEIN CH1 RELATED"/>
    <property type="match status" value="1"/>
</dbReference>
<feature type="region of interest" description="Disordered" evidence="6">
    <location>
        <begin position="197"/>
        <end position="223"/>
    </location>
</feature>
<evidence type="ECO:0000313" key="9">
    <source>
        <dbReference type="EMBL" id="KAA8520964.1"/>
    </source>
</evidence>
<feature type="transmembrane region" description="Helical" evidence="7">
    <location>
        <begin position="379"/>
        <end position="395"/>
    </location>
</feature>
<organism evidence="9 10">
    <name type="scientific">Nyssa sinensis</name>
    <dbReference type="NCBI Taxonomy" id="561372"/>
    <lineage>
        <taxon>Eukaryota</taxon>
        <taxon>Viridiplantae</taxon>
        <taxon>Streptophyta</taxon>
        <taxon>Embryophyta</taxon>
        <taxon>Tracheophyta</taxon>
        <taxon>Spermatophyta</taxon>
        <taxon>Magnoliopsida</taxon>
        <taxon>eudicotyledons</taxon>
        <taxon>Gunneridae</taxon>
        <taxon>Pentapetalae</taxon>
        <taxon>asterids</taxon>
        <taxon>Cornales</taxon>
        <taxon>Nyssaceae</taxon>
        <taxon>Nyssa</taxon>
    </lineage>
</organism>
<sequence>MGEHQVDLLISPIGLSLDGTEYNYASASKGAKVVAHNKEAKGATNILGKDHDKYLRNPCSAGGNCLASLIYPTETWAPLGNFVAANVKHAQNFKLHEPKWARYLKLNLLSHHGSKFYCTLSVLEVYGIDAIERMLEDFMVASGESATNKLQIPNSTAMPSLKAESSPSDQKRDGEVQNVVEDADKGIESINDGQRLNSDVMKNPVTASPIPDPGTEVRQQSNGRIPGDSVLKILLQKVRSLELNLSVLEEYIIELNRRQGDVLPGLDKELSKISLLLEESKTEIKDLLGWKESMESRITDLESWKAAVSSRLDAVVRENSMLRLDVEKVLSDQVSLENKELVVLVVSFFFACVAILNLVSKRTMMFFGSSKVCQTSRGWILILVSCSMTIFITLLCS</sequence>
<dbReference type="Pfam" id="PF07738">
    <property type="entry name" value="Sad1_UNC"/>
    <property type="match status" value="1"/>
</dbReference>
<evidence type="ECO:0000256" key="1">
    <source>
        <dbReference type="ARBA" id="ARBA00004370"/>
    </source>
</evidence>
<comment type="subcellular location">
    <subcellularLocation>
        <location evidence="1">Membrane</location>
    </subcellularLocation>
</comment>
<name>A0A5J4ZT01_9ASTE</name>
<dbReference type="AlphaFoldDB" id="A0A5J4ZT01"/>
<protein>
    <recommendedName>
        <fullName evidence="8">SUN domain-containing protein</fullName>
    </recommendedName>
</protein>